<organism evidence="3 4">
    <name type="scientific">Qipengyuania profundimaris</name>
    <dbReference type="NCBI Taxonomy" id="3067652"/>
    <lineage>
        <taxon>Bacteria</taxon>
        <taxon>Pseudomonadati</taxon>
        <taxon>Pseudomonadota</taxon>
        <taxon>Alphaproteobacteria</taxon>
        <taxon>Sphingomonadales</taxon>
        <taxon>Erythrobacteraceae</taxon>
        <taxon>Qipengyuania</taxon>
    </lineage>
</organism>
<dbReference type="Gene3D" id="3.40.630.10">
    <property type="entry name" value="Zn peptidases"/>
    <property type="match status" value="1"/>
</dbReference>
<dbReference type="EMBL" id="JAVAIM010000001">
    <property type="protein sequence ID" value="MDP4575248.1"/>
    <property type="molecule type" value="Genomic_DNA"/>
</dbReference>
<dbReference type="SUPFAM" id="SSF53187">
    <property type="entry name" value="Zn-dependent exopeptidases"/>
    <property type="match status" value="1"/>
</dbReference>
<evidence type="ECO:0000313" key="3">
    <source>
        <dbReference type="EMBL" id="MDP4575248.1"/>
    </source>
</evidence>
<gene>
    <name evidence="3" type="ORF">Q9K02_08885</name>
</gene>
<feature type="chain" id="PRO_5046038256" evidence="1">
    <location>
        <begin position="18"/>
        <end position="459"/>
    </location>
</feature>
<reference evidence="3 4" key="1">
    <citation type="submission" date="2023-08" db="EMBL/GenBank/DDBJ databases">
        <title>genomic of G39.</title>
        <authorList>
            <person name="Wang Y."/>
        </authorList>
    </citation>
    <scope>NUCLEOTIDE SEQUENCE [LARGE SCALE GENOMIC DNA]</scope>
    <source>
        <strain evidence="3 4">G39</strain>
    </source>
</reference>
<dbReference type="Pfam" id="PF04389">
    <property type="entry name" value="Peptidase_M28"/>
    <property type="match status" value="1"/>
</dbReference>
<proteinExistence type="predicted"/>
<dbReference type="PANTHER" id="PTHR12147:SF26">
    <property type="entry name" value="PEPTIDASE M28 DOMAIN-CONTAINING PROTEIN"/>
    <property type="match status" value="1"/>
</dbReference>
<accession>A0ABT9HQ17</accession>
<keyword evidence="1" id="KW-0732">Signal</keyword>
<feature type="domain" description="Peptidase M28" evidence="2">
    <location>
        <begin position="105"/>
        <end position="312"/>
    </location>
</feature>
<protein>
    <submittedName>
        <fullName evidence="3">M20/M25/M40 family metallo-hydrolase</fullName>
    </submittedName>
</protein>
<evidence type="ECO:0000256" key="1">
    <source>
        <dbReference type="SAM" id="SignalP"/>
    </source>
</evidence>
<comment type="caution">
    <text evidence="3">The sequence shown here is derived from an EMBL/GenBank/DDBJ whole genome shotgun (WGS) entry which is preliminary data.</text>
</comment>
<feature type="signal peptide" evidence="1">
    <location>
        <begin position="1"/>
        <end position="17"/>
    </location>
</feature>
<sequence>MKKLALFAALSATTPLAAQEADPALEVSEERLRADMDTIVSFGTRHTLSSQTDPERGIGAAVDWALDEFRRIGANCGNCLDVQSVERIVEADGRRIPEPTLVRNAVAIQRGTERPDEIIIVQGHYDSRVTDPLNASDDAPGANDDGSGSVMILEAARILSQREYPSTIVYALLTGEEQGLYGAQILADWVEAEGLTVKAVLNNDMIGNSCGSDGVCDAQHVRVFSEGLRADSTAQLRALQRRFGGENDSPGRNLSRWLAELAEKHPDGMQVRQIWRTDRMGRGGDQIPFLDKGYPAVRITVAVEDYEHQHQDLRTEDGVTYGDTVEELDFDYLTRASQLNVRALHALANAPMPPEPAADAAVRVDTEIKWLPVPGAGTYAVAKRRTDESYWRDDAATVPHTGPATAQDNAEISYTAPLRGDDWLFGVRACASGSYCSPYASAVPGGAFEPVEQPEDETE</sequence>
<dbReference type="InterPro" id="IPR007484">
    <property type="entry name" value="Peptidase_M28"/>
</dbReference>
<dbReference type="RefSeq" id="WP_305932572.1">
    <property type="nucleotide sequence ID" value="NZ_JAVAIM010000001.1"/>
</dbReference>
<evidence type="ECO:0000313" key="4">
    <source>
        <dbReference type="Proteomes" id="UP001240639"/>
    </source>
</evidence>
<dbReference type="Proteomes" id="UP001240639">
    <property type="component" value="Unassembled WGS sequence"/>
</dbReference>
<evidence type="ECO:0000259" key="2">
    <source>
        <dbReference type="Pfam" id="PF04389"/>
    </source>
</evidence>
<name>A0ABT9HQ17_9SPHN</name>
<dbReference type="PANTHER" id="PTHR12147">
    <property type="entry name" value="METALLOPEPTIDASE M28 FAMILY MEMBER"/>
    <property type="match status" value="1"/>
</dbReference>
<keyword evidence="4" id="KW-1185">Reference proteome</keyword>
<dbReference type="InterPro" id="IPR045175">
    <property type="entry name" value="M28_fam"/>
</dbReference>